<keyword evidence="11" id="KW-1185">Reference proteome</keyword>
<dbReference type="STRING" id="684552.SAMN04489719_0022"/>
<accession>A0A1H1KS22</accession>
<feature type="transmembrane region" description="Helical" evidence="8">
    <location>
        <begin position="65"/>
        <end position="88"/>
    </location>
</feature>
<dbReference type="Pfam" id="PF00795">
    <property type="entry name" value="CN_hydrolase"/>
    <property type="match status" value="1"/>
</dbReference>
<dbReference type="PROSITE" id="PS50263">
    <property type="entry name" value="CN_HYDROLASE"/>
    <property type="match status" value="1"/>
</dbReference>
<feature type="transmembrane region" description="Helical" evidence="8">
    <location>
        <begin position="494"/>
        <end position="513"/>
    </location>
</feature>
<feature type="transmembrane region" description="Helical" evidence="8">
    <location>
        <begin position="94"/>
        <end position="116"/>
    </location>
</feature>
<keyword evidence="4 8" id="KW-0812">Transmembrane</keyword>
<name>A0A1H1KS22_9MICO</name>
<keyword evidence="2 8" id="KW-1003">Cell membrane</keyword>
<feature type="transmembrane region" description="Helical" evidence="8">
    <location>
        <begin position="170"/>
        <end position="194"/>
    </location>
</feature>
<dbReference type="InterPro" id="IPR004563">
    <property type="entry name" value="Apolipo_AcylTrfase"/>
</dbReference>
<protein>
    <recommendedName>
        <fullName evidence="8">Apolipoprotein N-acyltransferase</fullName>
        <shortName evidence="8">ALP N-acyltransferase</shortName>
        <ecNumber evidence="8">2.3.1.269</ecNumber>
    </recommendedName>
</protein>
<dbReference type="Proteomes" id="UP000199649">
    <property type="component" value="Chromosome I"/>
</dbReference>
<dbReference type="EC" id="2.3.1.269" evidence="8"/>
<keyword evidence="6 8" id="KW-0472">Membrane</keyword>
<dbReference type="GO" id="GO:0042158">
    <property type="term" value="P:lipoprotein biosynthetic process"/>
    <property type="evidence" value="ECO:0007669"/>
    <property type="project" value="UniProtKB-UniRule"/>
</dbReference>
<dbReference type="InterPro" id="IPR045378">
    <property type="entry name" value="LNT_N"/>
</dbReference>
<dbReference type="CDD" id="cd07571">
    <property type="entry name" value="ALP_N-acyl_transferase"/>
    <property type="match status" value="1"/>
</dbReference>
<comment type="catalytic activity">
    <reaction evidence="8">
        <text>N-terminal S-1,2-diacyl-sn-glyceryl-L-cysteinyl-[lipoprotein] + a glycerophospholipid = N-acyl-S-1,2-diacyl-sn-glyceryl-L-cysteinyl-[lipoprotein] + a 2-acyl-sn-glycero-3-phospholipid + H(+)</text>
        <dbReference type="Rhea" id="RHEA:48228"/>
        <dbReference type="Rhea" id="RHEA-COMP:14681"/>
        <dbReference type="Rhea" id="RHEA-COMP:14684"/>
        <dbReference type="ChEBI" id="CHEBI:15378"/>
        <dbReference type="ChEBI" id="CHEBI:136912"/>
        <dbReference type="ChEBI" id="CHEBI:140656"/>
        <dbReference type="ChEBI" id="CHEBI:140657"/>
        <dbReference type="ChEBI" id="CHEBI:140660"/>
        <dbReference type="EC" id="2.3.1.269"/>
    </reaction>
</comment>
<dbReference type="UniPathway" id="UPA00666"/>
<evidence type="ECO:0000256" key="1">
    <source>
        <dbReference type="ARBA" id="ARBA00004651"/>
    </source>
</evidence>
<comment type="function">
    <text evidence="8">Catalyzes the phospholipid dependent N-acylation of the N-terminal cysteine of apolipoprotein, the last step in lipoprotein maturation.</text>
</comment>
<evidence type="ECO:0000256" key="7">
    <source>
        <dbReference type="ARBA" id="ARBA00023315"/>
    </source>
</evidence>
<evidence type="ECO:0000313" key="10">
    <source>
        <dbReference type="EMBL" id="SDR65151.1"/>
    </source>
</evidence>
<evidence type="ECO:0000256" key="4">
    <source>
        <dbReference type="ARBA" id="ARBA00022692"/>
    </source>
</evidence>
<evidence type="ECO:0000259" key="9">
    <source>
        <dbReference type="PROSITE" id="PS50263"/>
    </source>
</evidence>
<feature type="transmembrane region" description="Helical" evidence="8">
    <location>
        <begin position="43"/>
        <end position="58"/>
    </location>
</feature>
<dbReference type="GO" id="GO:0016410">
    <property type="term" value="F:N-acyltransferase activity"/>
    <property type="evidence" value="ECO:0007669"/>
    <property type="project" value="UniProtKB-UniRule"/>
</dbReference>
<dbReference type="GO" id="GO:0005886">
    <property type="term" value="C:plasma membrane"/>
    <property type="evidence" value="ECO:0007669"/>
    <property type="project" value="UniProtKB-SubCell"/>
</dbReference>
<evidence type="ECO:0000256" key="8">
    <source>
        <dbReference type="HAMAP-Rule" id="MF_01148"/>
    </source>
</evidence>
<keyword evidence="10" id="KW-0449">Lipoprotein</keyword>
<feature type="transmembrane region" description="Helical" evidence="8">
    <location>
        <begin position="21"/>
        <end position="37"/>
    </location>
</feature>
<keyword evidence="5 8" id="KW-1133">Transmembrane helix</keyword>
<evidence type="ECO:0000256" key="5">
    <source>
        <dbReference type="ARBA" id="ARBA00022989"/>
    </source>
</evidence>
<feature type="domain" description="CN hydrolase" evidence="9">
    <location>
        <begin position="230"/>
        <end position="478"/>
    </location>
</feature>
<dbReference type="HAMAP" id="MF_01148">
    <property type="entry name" value="Lnt"/>
    <property type="match status" value="1"/>
</dbReference>
<dbReference type="EMBL" id="LT629734">
    <property type="protein sequence ID" value="SDR65151.1"/>
    <property type="molecule type" value="Genomic_DNA"/>
</dbReference>
<dbReference type="OrthoDB" id="9804277at2"/>
<dbReference type="AlphaFoldDB" id="A0A1H1KS22"/>
<dbReference type="NCBIfam" id="TIGR00546">
    <property type="entry name" value="lnt"/>
    <property type="match status" value="1"/>
</dbReference>
<feature type="transmembrane region" description="Helical" evidence="8">
    <location>
        <begin position="128"/>
        <end position="150"/>
    </location>
</feature>
<reference evidence="11" key="1">
    <citation type="submission" date="2016-10" db="EMBL/GenBank/DDBJ databases">
        <authorList>
            <person name="Varghese N."/>
            <person name="Submissions S."/>
        </authorList>
    </citation>
    <scope>NUCLEOTIDE SEQUENCE [LARGE SCALE GENOMIC DNA]</scope>
    <source>
        <strain evidence="11">DSM 22965</strain>
    </source>
</reference>
<dbReference type="InterPro" id="IPR003010">
    <property type="entry name" value="C-N_Hydrolase"/>
</dbReference>
<feature type="transmembrane region" description="Helical" evidence="8">
    <location>
        <begin position="206"/>
        <end position="224"/>
    </location>
</feature>
<dbReference type="PANTHER" id="PTHR38686:SF1">
    <property type="entry name" value="APOLIPOPROTEIN N-ACYLTRANSFERASE"/>
    <property type="match status" value="1"/>
</dbReference>
<dbReference type="PANTHER" id="PTHR38686">
    <property type="entry name" value="APOLIPOPROTEIN N-ACYLTRANSFERASE"/>
    <property type="match status" value="1"/>
</dbReference>
<evidence type="ECO:0000256" key="2">
    <source>
        <dbReference type="ARBA" id="ARBA00022475"/>
    </source>
</evidence>
<comment type="subcellular location">
    <subcellularLocation>
        <location evidence="1 8">Cell membrane</location>
        <topology evidence="1 8">Multi-pass membrane protein</topology>
    </subcellularLocation>
</comment>
<dbReference type="RefSeq" id="WP_157674060.1">
    <property type="nucleotide sequence ID" value="NZ_LT629734.1"/>
</dbReference>
<sequence>MSGHDRVAATLGQDDRARVHLARVLLAAGGGLAIAASGSPYDLWPFAPVGVALALLAVRGRTPGAAFALGFITGATQYAVHISWITVYLGPAPLLGLTIVMATWFGLGGIASASVWRLVRAARWLSTVLATIGLAAVWTTRELLASTIPWGGFSWGRLAYSQADSPFGPVVGWAGIAGLTFAIALLGATAAVTVRSASRAHVTRRAVAPVAVAAILALVPAVPVEYDGTIRVGAAQGASEAGLLAPYEPGQIIAEHAAATTLLDGENLDLLVWPENAGEREPQTNPQTIALLEDLQRQFTAPIILGAVTTEGTRTYNSLLLWDEGVDAVYHKRHPVPFAEYLPSRAVLAPVLDAFGFLDLIPRDFSIDPASANVFDVGGVRAGLAICFDVVDDALAREMVLDRGAQLILVPSNNADFGEGSAQNVQQLAIARLRAMESGRSLVMISTVGTSAIVLADGSILQRLPQYEPGAMVATLPLSATVTPAIRFGRGIEVAIAIAALLTVLAGAGASPARRAFR</sequence>
<dbReference type="Pfam" id="PF20154">
    <property type="entry name" value="LNT_N"/>
    <property type="match status" value="1"/>
</dbReference>
<evidence type="ECO:0000256" key="3">
    <source>
        <dbReference type="ARBA" id="ARBA00022679"/>
    </source>
</evidence>
<dbReference type="Gene3D" id="3.60.110.10">
    <property type="entry name" value="Carbon-nitrogen hydrolase"/>
    <property type="match status" value="1"/>
</dbReference>
<evidence type="ECO:0000313" key="11">
    <source>
        <dbReference type="Proteomes" id="UP000199649"/>
    </source>
</evidence>
<gene>
    <name evidence="8" type="primary">lnt</name>
    <name evidence="10" type="ORF">SAMN04489719_0022</name>
</gene>
<dbReference type="SUPFAM" id="SSF56317">
    <property type="entry name" value="Carbon-nitrogen hydrolase"/>
    <property type="match status" value="1"/>
</dbReference>
<organism evidence="10 11">
    <name type="scientific">Agrococcus carbonis</name>
    <dbReference type="NCBI Taxonomy" id="684552"/>
    <lineage>
        <taxon>Bacteria</taxon>
        <taxon>Bacillati</taxon>
        <taxon>Actinomycetota</taxon>
        <taxon>Actinomycetes</taxon>
        <taxon>Micrococcales</taxon>
        <taxon>Microbacteriaceae</taxon>
        <taxon>Agrococcus</taxon>
    </lineage>
</organism>
<dbReference type="InterPro" id="IPR036526">
    <property type="entry name" value="C-N_Hydrolase_sf"/>
</dbReference>
<comment type="similarity">
    <text evidence="8">Belongs to the CN hydrolase family. Apolipoprotein N-acyltransferase subfamily.</text>
</comment>
<evidence type="ECO:0000256" key="6">
    <source>
        <dbReference type="ARBA" id="ARBA00023136"/>
    </source>
</evidence>
<keyword evidence="3 8" id="KW-0808">Transferase</keyword>
<proteinExistence type="inferred from homology"/>
<comment type="pathway">
    <text evidence="8">Protein modification; lipoprotein biosynthesis (N-acyl transfer).</text>
</comment>
<keyword evidence="7 8" id="KW-0012">Acyltransferase</keyword>